<evidence type="ECO:0000256" key="3">
    <source>
        <dbReference type="ARBA" id="ARBA00012180"/>
    </source>
</evidence>
<keyword evidence="5 8" id="KW-1133">Transmembrane helix</keyword>
<feature type="transmembrane region" description="Helical" evidence="8">
    <location>
        <begin position="6"/>
        <end position="28"/>
    </location>
</feature>
<dbReference type="InterPro" id="IPR006603">
    <property type="entry name" value="PQ-loop_rpt"/>
</dbReference>
<dbReference type="GO" id="GO:0005802">
    <property type="term" value="C:trans-Golgi network"/>
    <property type="evidence" value="ECO:0007669"/>
    <property type="project" value="TreeGrafter"/>
</dbReference>
<dbReference type="GO" id="GO:0042147">
    <property type="term" value="P:retrograde transport, endosome to Golgi"/>
    <property type="evidence" value="ECO:0007669"/>
    <property type="project" value="TreeGrafter"/>
</dbReference>
<dbReference type="PANTHER" id="PTHR14856:SF11">
    <property type="entry name" value="PQ-LOOP REPEAT-CONTAINING PROTEIN 1 ISOFORM X1"/>
    <property type="match status" value="1"/>
</dbReference>
<dbReference type="GO" id="GO:0005768">
    <property type="term" value="C:endosome"/>
    <property type="evidence" value="ECO:0007669"/>
    <property type="project" value="TreeGrafter"/>
</dbReference>
<feature type="transmembrane region" description="Helical" evidence="8">
    <location>
        <begin position="66"/>
        <end position="91"/>
    </location>
</feature>
<dbReference type="EMBL" id="JAUCMX010000004">
    <property type="protein sequence ID" value="KAK3548774.1"/>
    <property type="molecule type" value="Genomic_DNA"/>
</dbReference>
<gene>
    <name evidence="10" type="ORF">QTP70_020655</name>
</gene>
<dbReference type="Proteomes" id="UP001274896">
    <property type="component" value="Unassembled WGS sequence"/>
</dbReference>
<accession>A0AAE0RAD2</accession>
<dbReference type="InterPro" id="IPR052241">
    <property type="entry name" value="SLC66/Scramblase_ANY1"/>
</dbReference>
<comment type="subcellular location">
    <subcellularLocation>
        <location evidence="1">Membrane</location>
        <topology evidence="1">Multi-pass membrane protein</topology>
    </subcellularLocation>
</comment>
<dbReference type="InterPro" id="IPR000477">
    <property type="entry name" value="RT_dom"/>
</dbReference>
<dbReference type="AlphaFoldDB" id="A0AAE0RAD2"/>
<dbReference type="Gene3D" id="3.30.70.270">
    <property type="match status" value="1"/>
</dbReference>
<evidence type="ECO:0000256" key="2">
    <source>
        <dbReference type="ARBA" id="ARBA00010879"/>
    </source>
</evidence>
<proteinExistence type="inferred from homology"/>
<evidence type="ECO:0000256" key="5">
    <source>
        <dbReference type="ARBA" id="ARBA00022989"/>
    </source>
</evidence>
<keyword evidence="6 8" id="KW-0472">Membrane</keyword>
<dbReference type="InterPro" id="IPR043128">
    <property type="entry name" value="Rev_trsase/Diguanyl_cyclase"/>
</dbReference>
<dbReference type="Gene3D" id="1.20.1280.290">
    <property type="match status" value="1"/>
</dbReference>
<keyword evidence="11" id="KW-1185">Reference proteome</keyword>
<feature type="transmembrane region" description="Helical" evidence="8">
    <location>
        <begin position="662"/>
        <end position="684"/>
    </location>
</feature>
<protein>
    <recommendedName>
        <fullName evidence="3">ribonuclease H</fullName>
        <ecNumber evidence="3">3.1.26.4</ecNumber>
    </recommendedName>
</protein>
<evidence type="ECO:0000256" key="1">
    <source>
        <dbReference type="ARBA" id="ARBA00004141"/>
    </source>
</evidence>
<reference evidence="10" key="1">
    <citation type="submission" date="2023-06" db="EMBL/GenBank/DDBJ databases">
        <title>Male Hemibagrus guttatus genome.</title>
        <authorList>
            <person name="Bian C."/>
        </authorList>
    </citation>
    <scope>NUCLEOTIDE SEQUENCE</scope>
    <source>
        <strain evidence="10">Male_cb2023</strain>
        <tissue evidence="10">Muscle</tissue>
    </source>
</reference>
<comment type="similarity">
    <text evidence="2">Belongs to the beta type-B retroviral polymerase family. HERV class-II K(HML-2) pol subfamily.</text>
</comment>
<dbReference type="EC" id="3.1.26.4" evidence="3"/>
<organism evidence="10 11">
    <name type="scientific">Hemibagrus guttatus</name>
    <dbReference type="NCBI Taxonomy" id="175788"/>
    <lineage>
        <taxon>Eukaryota</taxon>
        <taxon>Metazoa</taxon>
        <taxon>Chordata</taxon>
        <taxon>Craniata</taxon>
        <taxon>Vertebrata</taxon>
        <taxon>Euteleostomi</taxon>
        <taxon>Actinopterygii</taxon>
        <taxon>Neopterygii</taxon>
        <taxon>Teleostei</taxon>
        <taxon>Ostariophysi</taxon>
        <taxon>Siluriformes</taxon>
        <taxon>Bagridae</taxon>
        <taxon>Hemibagrus</taxon>
    </lineage>
</organism>
<dbReference type="GO" id="GO:0004523">
    <property type="term" value="F:RNA-DNA hybrid ribonuclease activity"/>
    <property type="evidence" value="ECO:0007669"/>
    <property type="project" value="UniProtKB-EC"/>
</dbReference>
<dbReference type="PROSITE" id="PS50878">
    <property type="entry name" value="RT_POL"/>
    <property type="match status" value="1"/>
</dbReference>
<evidence type="ECO:0000256" key="8">
    <source>
        <dbReference type="SAM" id="Phobius"/>
    </source>
</evidence>
<evidence type="ECO:0000256" key="6">
    <source>
        <dbReference type="ARBA" id="ARBA00023136"/>
    </source>
</evidence>
<keyword evidence="7" id="KW-0175">Coiled coil</keyword>
<evidence type="ECO:0000313" key="11">
    <source>
        <dbReference type="Proteomes" id="UP001274896"/>
    </source>
</evidence>
<feature type="transmembrane region" description="Helical" evidence="8">
    <location>
        <begin position="40"/>
        <end position="60"/>
    </location>
</feature>
<feature type="domain" description="Reverse transcriptase" evidence="9">
    <location>
        <begin position="353"/>
        <end position="630"/>
    </location>
</feature>
<evidence type="ECO:0000313" key="10">
    <source>
        <dbReference type="EMBL" id="KAK3548774.1"/>
    </source>
</evidence>
<dbReference type="GO" id="GO:0045332">
    <property type="term" value="P:phospholipid translocation"/>
    <property type="evidence" value="ECO:0007669"/>
    <property type="project" value="TreeGrafter"/>
</dbReference>
<evidence type="ECO:0000256" key="7">
    <source>
        <dbReference type="SAM" id="Coils"/>
    </source>
</evidence>
<evidence type="ECO:0000256" key="4">
    <source>
        <dbReference type="ARBA" id="ARBA00022692"/>
    </source>
</evidence>
<dbReference type="GO" id="GO:0005829">
    <property type="term" value="C:cytosol"/>
    <property type="evidence" value="ECO:0007669"/>
    <property type="project" value="GOC"/>
</dbReference>
<comment type="caution">
    <text evidence="10">The sequence shown here is derived from an EMBL/GenBank/DDBJ whole genome shotgun (WGS) entry which is preliminary data.</text>
</comment>
<dbReference type="InterPro" id="IPR043502">
    <property type="entry name" value="DNA/RNA_pol_sf"/>
</dbReference>
<dbReference type="GO" id="GO:0016020">
    <property type="term" value="C:membrane"/>
    <property type="evidence" value="ECO:0007669"/>
    <property type="project" value="UniProtKB-SubCell"/>
</dbReference>
<dbReference type="PANTHER" id="PTHR14856">
    <property type="entry name" value="PQ-LOOP REPEAT-CONTAINING PROTEIN 1-LIKE PROTEIN"/>
    <property type="match status" value="1"/>
</dbReference>
<dbReference type="Pfam" id="PF04193">
    <property type="entry name" value="PQ-loop"/>
    <property type="match status" value="2"/>
</dbReference>
<sequence length="864" mass="99811">MESSWTLLSWLASCVMVFGGAVPYIPQYQEIQKTSNTEGFSTRVCLVLLIANILRIFFWVGKQFELTLLVQSVVMILTMLAMLHLCCTVQISNRVSTKQHRITDAMILMLKMELQDVYIDITQGAGGNWATVGRRSRGGRRVRRQREKRKGKGRELADVMERRKEEFVRNVLEVGCELEEKERFWSELDEVMESIPTGERVVIGADFNGHVGEGNTGDEEVMGKFGVKERNLEGQMKKRQKLRQALGGQVVLPDDWETTAEVIRETGRKVLGVSSGRRKEDKETWWWNEEVQDSIQRKRLAKKKWDMDRTEENRQEYKELQRRVKREVSKAKQKAYDELYTRLDTREGEKDLYRLARQRDRDGKDVQQVRVIKDRDGRVLTSEESVQRRWKEYFEELMNEENEREKRVEGVNSVEQKVDKIRKDEVRKALKRMKSGKAVGPDDIPVEVWKCLGEAAVEFLASLFNRVLENLEKAYDRVPREELWYCMRKSGVAEKYVRVVQDMYERSRTVVRCAVGQTEEFNVEVGLHQGSALSPFLFAIVMDQLSEEVRQESPWTMMFADDIVICSESREQVEENLERWRFALERRGMKVSRSKTEYMCVNEREGSGTVRLQGEEVKKVQEFKYLGSTVQSNGECGKEVKKRVQADLDVRYFWRWSAFEDYLLFCFGFTMLCAFFTLFFLNWVVFVESLGSMALLFEAMLGLPQLLQNYNNGSTRGMSDVAVLRKKAELAHLNSEGSMGGLLSGKYLYLMLNINAQVSGERRSKIHLSTCNPSCSFNEHAHVMRKGSDTGQLISSPAISKAQNALSIKMVLLWTAGDIFKTTYFMINESPAQFWLCGMTQILIDIAILVQVGYYGLDSRAKVG</sequence>
<dbReference type="FunFam" id="1.20.1280.290:FF:000008">
    <property type="entry name" value="PQ-loop repeat-containing protein 1"/>
    <property type="match status" value="1"/>
</dbReference>
<evidence type="ECO:0000259" key="9">
    <source>
        <dbReference type="PROSITE" id="PS50878"/>
    </source>
</evidence>
<keyword evidence="4 8" id="KW-0812">Transmembrane</keyword>
<feature type="coiled-coil region" evidence="7">
    <location>
        <begin position="300"/>
        <end position="334"/>
    </location>
</feature>
<dbReference type="Pfam" id="PF00078">
    <property type="entry name" value="RVT_1"/>
    <property type="match status" value="1"/>
</dbReference>
<name>A0AAE0RAD2_9TELE</name>
<dbReference type="SUPFAM" id="SSF56672">
    <property type="entry name" value="DNA/RNA polymerases"/>
    <property type="match status" value="1"/>
</dbReference>